<reference evidence="1 2" key="1">
    <citation type="journal article" date="2024" name="Chem. Sci.">
        <title>Discovery of megapolipeptins by genome mining of a Burkholderiales bacteria collection.</title>
        <authorList>
            <person name="Paulo B.S."/>
            <person name="Recchia M.J.J."/>
            <person name="Lee S."/>
            <person name="Fergusson C.H."/>
            <person name="Romanowski S.B."/>
            <person name="Hernandez A."/>
            <person name="Krull N."/>
            <person name="Liu D.Y."/>
            <person name="Cavanagh H."/>
            <person name="Bos A."/>
            <person name="Gray C.A."/>
            <person name="Murphy B.T."/>
            <person name="Linington R.G."/>
            <person name="Eustaquio A.S."/>
        </authorList>
    </citation>
    <scope>NUCLEOTIDE SEQUENCE [LARGE SCALE GENOMIC DNA]</scope>
    <source>
        <strain evidence="1 2">RL17-335-BIF-A</strain>
    </source>
</reference>
<comment type="caution">
    <text evidence="1">The sequence shown here is derived from an EMBL/GenBank/DDBJ whole genome shotgun (WGS) entry which is preliminary data.</text>
</comment>
<dbReference type="EMBL" id="JAQQBZ010000017">
    <property type="protein sequence ID" value="MFM0595741.1"/>
    <property type="molecule type" value="Genomic_DNA"/>
</dbReference>
<name>A0ABW9DBU9_9BURK</name>
<gene>
    <name evidence="1" type="ORF">PQQ68_22210</name>
</gene>
<evidence type="ECO:0000313" key="2">
    <source>
        <dbReference type="Proteomes" id="UP001629367"/>
    </source>
</evidence>
<evidence type="ECO:0000313" key="1">
    <source>
        <dbReference type="EMBL" id="MFM0595741.1"/>
    </source>
</evidence>
<organism evidence="1 2">
    <name type="scientific">Paraburkholderia dilworthii</name>
    <dbReference type="NCBI Taxonomy" id="948106"/>
    <lineage>
        <taxon>Bacteria</taxon>
        <taxon>Pseudomonadati</taxon>
        <taxon>Pseudomonadota</taxon>
        <taxon>Betaproteobacteria</taxon>
        <taxon>Burkholderiales</taxon>
        <taxon>Burkholderiaceae</taxon>
        <taxon>Paraburkholderia</taxon>
    </lineage>
</organism>
<evidence type="ECO:0008006" key="3">
    <source>
        <dbReference type="Google" id="ProtNLM"/>
    </source>
</evidence>
<dbReference type="Proteomes" id="UP001629367">
    <property type="component" value="Unassembled WGS sequence"/>
</dbReference>
<protein>
    <recommendedName>
        <fullName evidence="3">ANR family transcriptional regulator</fullName>
    </recommendedName>
</protein>
<sequence>MSKKFQLRQHTENAVIRWGNANRQIEVCELLHRESLDLYRRGLVDATAIVRAATDVQQARDRATAAWADAMAAKDAWLTEAERFVELRRKRPRRAAIARRLWMLRAKRPTQAGITN</sequence>
<dbReference type="RefSeq" id="WP_408215336.1">
    <property type="nucleotide sequence ID" value="NZ_JAQQBZ010000017.1"/>
</dbReference>
<keyword evidence="2" id="KW-1185">Reference proteome</keyword>
<proteinExistence type="predicted"/>
<accession>A0ABW9DBU9</accession>